<feature type="transmembrane region" description="Helical" evidence="2">
    <location>
        <begin position="96"/>
        <end position="117"/>
    </location>
</feature>
<protein>
    <recommendedName>
        <fullName evidence="4">DUF1097 domain-containing protein</fullName>
    </recommendedName>
</protein>
<keyword evidence="2" id="KW-0472">Membrane</keyword>
<keyword evidence="2" id="KW-1133">Transmembrane helix</keyword>
<evidence type="ECO:0000256" key="2">
    <source>
        <dbReference type="SAM" id="Phobius"/>
    </source>
</evidence>
<feature type="region of interest" description="Disordered" evidence="1">
    <location>
        <begin position="155"/>
        <end position="181"/>
    </location>
</feature>
<organism evidence="3">
    <name type="scientific">metagenome</name>
    <dbReference type="NCBI Taxonomy" id="256318"/>
    <lineage>
        <taxon>unclassified sequences</taxon>
        <taxon>metagenomes</taxon>
    </lineage>
</organism>
<sequence length="181" mass="18230">MVAAVLVVLMSSSLELELESVALMGAATGAVVALVPDRSPVERAGSFLLGFVAAWIAYLVRAALLPDSTGGRAVAVALVVALCVAGAAVSMQRLPLWGTLLGAATMAGSFEATYLAAPPQVLETSLSTSTSVLLNVAIGFLAAALVAGASKAMGSEDRTRKASPAPGGDDTKIDSLMEEAR</sequence>
<dbReference type="EMBL" id="CZKA01000004">
    <property type="protein sequence ID" value="CUR54086.1"/>
    <property type="molecule type" value="Genomic_DNA"/>
</dbReference>
<evidence type="ECO:0000313" key="3">
    <source>
        <dbReference type="EMBL" id="CUR54086.1"/>
    </source>
</evidence>
<keyword evidence="2" id="KW-0812">Transmembrane</keyword>
<evidence type="ECO:0000256" key="1">
    <source>
        <dbReference type="SAM" id="MobiDB-lite"/>
    </source>
</evidence>
<dbReference type="AlphaFoldDB" id="A0A2P2BWF5"/>
<gene>
    <name evidence="3" type="ORF">NOCA2120119</name>
</gene>
<proteinExistence type="predicted"/>
<feature type="compositionally biased region" description="Basic and acidic residues" evidence="1">
    <location>
        <begin position="169"/>
        <end position="181"/>
    </location>
</feature>
<feature type="transmembrane region" description="Helical" evidence="2">
    <location>
        <begin position="70"/>
        <end position="89"/>
    </location>
</feature>
<name>A0A2P2BWF5_9ZZZZ</name>
<reference evidence="3" key="1">
    <citation type="submission" date="2015-08" db="EMBL/GenBank/DDBJ databases">
        <authorList>
            <person name="Babu N.S."/>
            <person name="Beckwith C.J."/>
            <person name="Beseler K.G."/>
            <person name="Brison A."/>
            <person name="Carone J.V."/>
            <person name="Caskin T.P."/>
            <person name="Diamond M."/>
            <person name="Durham M.E."/>
            <person name="Foxe J.M."/>
            <person name="Go M."/>
            <person name="Henderson B.A."/>
            <person name="Jones I.B."/>
            <person name="McGettigan J.A."/>
            <person name="Micheletti S.J."/>
            <person name="Nasrallah M.E."/>
            <person name="Ortiz D."/>
            <person name="Piller C.R."/>
            <person name="Privatt S.R."/>
            <person name="Schneider S.L."/>
            <person name="Sharp S."/>
            <person name="Smith T.C."/>
            <person name="Stanton J.D."/>
            <person name="Ullery H.E."/>
            <person name="Wilson R.J."/>
            <person name="Serrano M.G."/>
            <person name="Buck G."/>
            <person name="Lee V."/>
            <person name="Wang Y."/>
            <person name="Carvalho R."/>
            <person name="Voegtly L."/>
            <person name="Shi R."/>
            <person name="Duckworth R."/>
            <person name="Johnson A."/>
            <person name="Loviza R."/>
            <person name="Walstead R."/>
            <person name="Shah Z."/>
            <person name="Kiflezghi M."/>
            <person name="Wade K."/>
            <person name="Ball S.L."/>
            <person name="Bradley K.W."/>
            <person name="Asai D.J."/>
            <person name="Bowman C.A."/>
            <person name="Russell D.A."/>
            <person name="Pope W.H."/>
            <person name="Jacobs-Sera D."/>
            <person name="Hendrix R.W."/>
            <person name="Hatfull G.F."/>
        </authorList>
    </citation>
    <scope>NUCLEOTIDE SEQUENCE</scope>
</reference>
<evidence type="ECO:0008006" key="4">
    <source>
        <dbReference type="Google" id="ProtNLM"/>
    </source>
</evidence>
<accession>A0A2P2BWF5</accession>
<feature type="transmembrane region" description="Helical" evidence="2">
    <location>
        <begin position="129"/>
        <end position="150"/>
    </location>
</feature>
<feature type="transmembrane region" description="Helical" evidence="2">
    <location>
        <begin position="47"/>
        <end position="64"/>
    </location>
</feature>